<dbReference type="Gene3D" id="3.40.50.360">
    <property type="match status" value="1"/>
</dbReference>
<accession>A0A382AFV7</accession>
<dbReference type="AlphaFoldDB" id="A0A382AFV7"/>
<keyword evidence="3" id="KW-0560">Oxidoreductase</keyword>
<dbReference type="PANTHER" id="PTHR43408:SF2">
    <property type="entry name" value="FMN REDUCTASE (NADPH)"/>
    <property type="match status" value="1"/>
</dbReference>
<gene>
    <name evidence="5" type="ORF">METZ01_LOCUS152727</name>
</gene>
<dbReference type="PANTHER" id="PTHR43408">
    <property type="entry name" value="FMN REDUCTASE (NADPH)"/>
    <property type="match status" value="1"/>
</dbReference>
<reference evidence="5" key="1">
    <citation type="submission" date="2018-05" db="EMBL/GenBank/DDBJ databases">
        <authorList>
            <person name="Lanie J.A."/>
            <person name="Ng W.-L."/>
            <person name="Kazmierczak K.M."/>
            <person name="Andrzejewski T.M."/>
            <person name="Davidsen T.M."/>
            <person name="Wayne K.J."/>
            <person name="Tettelin H."/>
            <person name="Glass J.I."/>
            <person name="Rusch D."/>
            <person name="Podicherti R."/>
            <person name="Tsui H.-C.T."/>
            <person name="Winkler M.E."/>
        </authorList>
    </citation>
    <scope>NUCLEOTIDE SEQUENCE</scope>
</reference>
<name>A0A382AFV7_9ZZZZ</name>
<dbReference type="InterPro" id="IPR029039">
    <property type="entry name" value="Flavoprotein-like_sf"/>
</dbReference>
<sequence>MEMSKIVIISGSPRKNGKTQVLMKFVSEHLKENNSDVKFINLAEGGIDYYTGDGNHNETTKQAIKDITEADVWLVGTPIYNSFFSSALKNLFEYIDYRKTEGKTAGLVVLASGNIGFTDVQTLLTQLMSYFKVITNPKAVFVTADTIENGEIVNDDVKTRLQTLIDQTLALATRTRA</sequence>
<evidence type="ECO:0000256" key="1">
    <source>
        <dbReference type="ARBA" id="ARBA00022630"/>
    </source>
</evidence>
<dbReference type="SUPFAM" id="SSF52218">
    <property type="entry name" value="Flavoproteins"/>
    <property type="match status" value="1"/>
</dbReference>
<evidence type="ECO:0000256" key="2">
    <source>
        <dbReference type="ARBA" id="ARBA00022643"/>
    </source>
</evidence>
<dbReference type="Pfam" id="PF03358">
    <property type="entry name" value="FMN_red"/>
    <property type="match status" value="1"/>
</dbReference>
<dbReference type="EMBL" id="UINC01025033">
    <property type="protein sequence ID" value="SVA99873.1"/>
    <property type="molecule type" value="Genomic_DNA"/>
</dbReference>
<keyword evidence="2" id="KW-0288">FMN</keyword>
<evidence type="ECO:0000259" key="4">
    <source>
        <dbReference type="Pfam" id="PF03358"/>
    </source>
</evidence>
<dbReference type="InterPro" id="IPR005025">
    <property type="entry name" value="FMN_Rdtase-like_dom"/>
</dbReference>
<dbReference type="GO" id="GO:0016491">
    <property type="term" value="F:oxidoreductase activity"/>
    <property type="evidence" value="ECO:0007669"/>
    <property type="project" value="UniProtKB-KW"/>
</dbReference>
<organism evidence="5">
    <name type="scientific">marine metagenome</name>
    <dbReference type="NCBI Taxonomy" id="408172"/>
    <lineage>
        <taxon>unclassified sequences</taxon>
        <taxon>metagenomes</taxon>
        <taxon>ecological metagenomes</taxon>
    </lineage>
</organism>
<keyword evidence="1" id="KW-0285">Flavoprotein</keyword>
<proteinExistence type="predicted"/>
<protein>
    <recommendedName>
        <fullName evidence="4">NADPH-dependent FMN reductase-like domain-containing protein</fullName>
    </recommendedName>
</protein>
<evidence type="ECO:0000313" key="5">
    <source>
        <dbReference type="EMBL" id="SVA99873.1"/>
    </source>
</evidence>
<evidence type="ECO:0000256" key="3">
    <source>
        <dbReference type="ARBA" id="ARBA00023002"/>
    </source>
</evidence>
<feature type="domain" description="NADPH-dependent FMN reductase-like" evidence="4">
    <location>
        <begin position="5"/>
        <end position="142"/>
    </location>
</feature>
<dbReference type="InterPro" id="IPR051814">
    <property type="entry name" value="NAD(P)H-dep_FMN_reductase"/>
</dbReference>